<comment type="caution">
    <text evidence="2">The sequence shown here is derived from an EMBL/GenBank/DDBJ whole genome shotgun (WGS) entry which is preliminary data.</text>
</comment>
<feature type="region of interest" description="Disordered" evidence="1">
    <location>
        <begin position="129"/>
        <end position="160"/>
    </location>
</feature>
<evidence type="ECO:0000256" key="1">
    <source>
        <dbReference type="SAM" id="MobiDB-lite"/>
    </source>
</evidence>
<protein>
    <submittedName>
        <fullName evidence="2">Expressed protein</fullName>
    </submittedName>
</protein>
<evidence type="ECO:0000313" key="3">
    <source>
        <dbReference type="Proteomes" id="UP001153365"/>
    </source>
</evidence>
<sequence>MKMIATRFIIKLFYATTLINIGRIFVACAFTKPISDLPKSSTILSKDLKLDNTLETSNIELEHGASQRAEDKEPVGNVEQVSVDISHPSVSIPTQSLGTAIGEEKQVKDRKENPLRNLGFSSQASSSFHRNALHSNPIPPPTFSNLHQSEGQYSHPQTTGINHNLFDSHYGSHSSLTGPFTAQPVTIQEWKYAGPVVIPTIYHTYEVNYRHSHLLNVRQFSPFRVF</sequence>
<reference evidence="2" key="1">
    <citation type="submission" date="2022-06" db="EMBL/GenBank/DDBJ databases">
        <authorList>
            <consortium name="SYNGENTA / RWTH Aachen University"/>
        </authorList>
    </citation>
    <scope>NUCLEOTIDE SEQUENCE</scope>
</reference>
<feature type="compositionally biased region" description="Polar residues" evidence="1">
    <location>
        <begin position="143"/>
        <end position="160"/>
    </location>
</feature>
<dbReference type="EMBL" id="CALTRL010000577">
    <property type="protein sequence ID" value="CAH7668665.1"/>
    <property type="molecule type" value="Genomic_DNA"/>
</dbReference>
<name>A0AAV0AJI3_PHAPC</name>
<evidence type="ECO:0000313" key="2">
    <source>
        <dbReference type="EMBL" id="CAH7668665.1"/>
    </source>
</evidence>
<dbReference type="Proteomes" id="UP001153365">
    <property type="component" value="Unassembled WGS sequence"/>
</dbReference>
<accession>A0AAV0AJI3</accession>
<proteinExistence type="predicted"/>
<keyword evidence="3" id="KW-1185">Reference proteome</keyword>
<organism evidence="2 3">
    <name type="scientific">Phakopsora pachyrhizi</name>
    <name type="common">Asian soybean rust disease fungus</name>
    <dbReference type="NCBI Taxonomy" id="170000"/>
    <lineage>
        <taxon>Eukaryota</taxon>
        <taxon>Fungi</taxon>
        <taxon>Dikarya</taxon>
        <taxon>Basidiomycota</taxon>
        <taxon>Pucciniomycotina</taxon>
        <taxon>Pucciniomycetes</taxon>
        <taxon>Pucciniales</taxon>
        <taxon>Phakopsoraceae</taxon>
        <taxon>Phakopsora</taxon>
    </lineage>
</organism>
<dbReference type="AlphaFoldDB" id="A0AAV0AJI3"/>
<gene>
    <name evidence="2" type="ORF">PPACK8108_LOCUS3205</name>
</gene>